<name>A0ABC8TTW1_9AQUA</name>
<accession>A0ABC8TTW1</accession>
<protein>
    <submittedName>
        <fullName evidence="1">Uncharacterized protein</fullName>
    </submittedName>
</protein>
<proteinExistence type="predicted"/>
<reference evidence="1 2" key="1">
    <citation type="submission" date="2024-02" db="EMBL/GenBank/DDBJ databases">
        <authorList>
            <person name="Vignale AGUSTIN F."/>
            <person name="Sosa J E."/>
            <person name="Modenutti C."/>
        </authorList>
    </citation>
    <scope>NUCLEOTIDE SEQUENCE [LARGE SCALE GENOMIC DNA]</scope>
</reference>
<dbReference type="AlphaFoldDB" id="A0ABC8TTW1"/>
<evidence type="ECO:0000313" key="1">
    <source>
        <dbReference type="EMBL" id="CAK9172927.1"/>
    </source>
</evidence>
<dbReference type="EMBL" id="CAUOFW020006106">
    <property type="protein sequence ID" value="CAK9172927.1"/>
    <property type="molecule type" value="Genomic_DNA"/>
</dbReference>
<dbReference type="SUPFAM" id="SSF51445">
    <property type="entry name" value="(Trans)glycosidases"/>
    <property type="match status" value="1"/>
</dbReference>
<dbReference type="Gene3D" id="3.20.20.80">
    <property type="entry name" value="Glycosidases"/>
    <property type="match status" value="1"/>
</dbReference>
<sequence length="77" mass="8770">MQEIVGDRLPKFTKEEVKMVKHSIHYVGINQYTAYYLYDQAIVSHQQDWNCGFAYDRKGVPTGPKVISVKSASISTC</sequence>
<dbReference type="InterPro" id="IPR017853">
    <property type="entry name" value="GH"/>
</dbReference>
<evidence type="ECO:0000313" key="2">
    <source>
        <dbReference type="Proteomes" id="UP001642360"/>
    </source>
</evidence>
<gene>
    <name evidence="1" type="ORF">ILEXP_LOCUS42620</name>
</gene>
<keyword evidence="2" id="KW-1185">Reference proteome</keyword>
<organism evidence="1 2">
    <name type="scientific">Ilex paraguariensis</name>
    <name type="common">yerba mate</name>
    <dbReference type="NCBI Taxonomy" id="185542"/>
    <lineage>
        <taxon>Eukaryota</taxon>
        <taxon>Viridiplantae</taxon>
        <taxon>Streptophyta</taxon>
        <taxon>Embryophyta</taxon>
        <taxon>Tracheophyta</taxon>
        <taxon>Spermatophyta</taxon>
        <taxon>Magnoliopsida</taxon>
        <taxon>eudicotyledons</taxon>
        <taxon>Gunneridae</taxon>
        <taxon>Pentapetalae</taxon>
        <taxon>asterids</taxon>
        <taxon>campanulids</taxon>
        <taxon>Aquifoliales</taxon>
        <taxon>Aquifoliaceae</taxon>
        <taxon>Ilex</taxon>
    </lineage>
</organism>
<dbReference type="Proteomes" id="UP001642360">
    <property type="component" value="Unassembled WGS sequence"/>
</dbReference>
<comment type="caution">
    <text evidence="1">The sequence shown here is derived from an EMBL/GenBank/DDBJ whole genome shotgun (WGS) entry which is preliminary data.</text>
</comment>